<dbReference type="InterPro" id="IPR029063">
    <property type="entry name" value="SAM-dependent_MTases_sf"/>
</dbReference>
<proteinExistence type="inferred from homology"/>
<evidence type="ECO:0000256" key="4">
    <source>
        <dbReference type="ARBA" id="ARBA00034521"/>
    </source>
</evidence>
<dbReference type="InterPro" id="IPR026669">
    <property type="entry name" value="Arsenite_MeTrfase-like"/>
</dbReference>
<keyword evidence="10" id="KW-0489">Methyltransferase</keyword>
<dbReference type="CDD" id="cd02440">
    <property type="entry name" value="AdoMet_MTases"/>
    <property type="match status" value="1"/>
</dbReference>
<evidence type="ECO:0000256" key="1">
    <source>
        <dbReference type="ARBA" id="ARBA00022679"/>
    </source>
</evidence>
<comment type="catalytic activity">
    <reaction evidence="8">
        <text>arsenic triglutathione + 3 [thioredoxin]-dithiol + 3 S-adenosyl-L-methionine = trimethylarsine + 3 [thioredoxin]-disulfide + 3 glutathione + 3 S-adenosyl-L-homocysteine + 3 H(+)</text>
        <dbReference type="Rhea" id="RHEA:69432"/>
        <dbReference type="Rhea" id="RHEA-COMP:10698"/>
        <dbReference type="Rhea" id="RHEA-COMP:10700"/>
        <dbReference type="ChEBI" id="CHEBI:15378"/>
        <dbReference type="ChEBI" id="CHEBI:27130"/>
        <dbReference type="ChEBI" id="CHEBI:29950"/>
        <dbReference type="ChEBI" id="CHEBI:50058"/>
        <dbReference type="ChEBI" id="CHEBI:57856"/>
        <dbReference type="ChEBI" id="CHEBI:57925"/>
        <dbReference type="ChEBI" id="CHEBI:59789"/>
        <dbReference type="ChEBI" id="CHEBI:183640"/>
        <dbReference type="EC" id="2.1.1.137"/>
    </reaction>
</comment>
<name>A0A1V5SKD2_9BACT</name>
<evidence type="ECO:0000256" key="2">
    <source>
        <dbReference type="ARBA" id="ARBA00022691"/>
    </source>
</evidence>
<dbReference type="EC" id="2.1.1.137" evidence="4"/>
<keyword evidence="2" id="KW-0949">S-adenosyl-L-methionine</keyword>
<evidence type="ECO:0000256" key="5">
    <source>
        <dbReference type="ARBA" id="ARBA00034545"/>
    </source>
</evidence>
<feature type="domain" description="Methyltransferase" evidence="9">
    <location>
        <begin position="80"/>
        <end position="229"/>
    </location>
</feature>
<comment type="catalytic activity">
    <reaction evidence="6">
        <text>arsenic triglutathione + [thioredoxin]-dithiol + S-adenosyl-L-methionine + 2 H2O = methylarsonous acid + [thioredoxin]-disulfide + 3 glutathione + S-adenosyl-L-homocysteine + H(+)</text>
        <dbReference type="Rhea" id="RHEA:69460"/>
        <dbReference type="Rhea" id="RHEA-COMP:10698"/>
        <dbReference type="Rhea" id="RHEA-COMP:10700"/>
        <dbReference type="ChEBI" id="CHEBI:15377"/>
        <dbReference type="ChEBI" id="CHEBI:15378"/>
        <dbReference type="ChEBI" id="CHEBI:17826"/>
        <dbReference type="ChEBI" id="CHEBI:29950"/>
        <dbReference type="ChEBI" id="CHEBI:50058"/>
        <dbReference type="ChEBI" id="CHEBI:57856"/>
        <dbReference type="ChEBI" id="CHEBI:57925"/>
        <dbReference type="ChEBI" id="CHEBI:59789"/>
        <dbReference type="ChEBI" id="CHEBI:183640"/>
        <dbReference type="EC" id="2.1.1.137"/>
    </reaction>
</comment>
<dbReference type="PANTHER" id="PTHR43675">
    <property type="entry name" value="ARSENITE METHYLTRANSFERASE"/>
    <property type="match status" value="1"/>
</dbReference>
<protein>
    <recommendedName>
        <fullName evidence="5">Arsenite methyltransferase</fullName>
        <ecNumber evidence="4">2.1.1.137</ecNumber>
    </recommendedName>
</protein>
<gene>
    <name evidence="10" type="primary">ycgJ_2</name>
    <name evidence="10" type="ORF">BWY41_01819</name>
</gene>
<dbReference type="EMBL" id="MWBQ01000188">
    <property type="protein sequence ID" value="OQA54945.1"/>
    <property type="molecule type" value="Genomic_DNA"/>
</dbReference>
<dbReference type="AlphaFoldDB" id="A0A1V5SKD2"/>
<dbReference type="Proteomes" id="UP000485569">
    <property type="component" value="Unassembled WGS sequence"/>
</dbReference>
<evidence type="ECO:0000256" key="8">
    <source>
        <dbReference type="ARBA" id="ARBA00048428"/>
    </source>
</evidence>
<dbReference type="Gene3D" id="3.40.50.150">
    <property type="entry name" value="Vaccinia Virus protein VP39"/>
    <property type="match status" value="1"/>
</dbReference>
<keyword evidence="1 10" id="KW-0808">Transferase</keyword>
<dbReference type="InterPro" id="IPR025714">
    <property type="entry name" value="Methyltranfer_dom"/>
</dbReference>
<accession>A0A1V5SKD2</accession>
<comment type="catalytic activity">
    <reaction evidence="7">
        <text>arsenic triglutathione + 2 [thioredoxin]-dithiol + 2 S-adenosyl-L-methionine + H2O = dimethylarsinous acid + 2 [thioredoxin]-disulfide + 3 glutathione + 2 S-adenosyl-L-homocysteine + 2 H(+)</text>
        <dbReference type="Rhea" id="RHEA:69464"/>
        <dbReference type="Rhea" id="RHEA-COMP:10698"/>
        <dbReference type="Rhea" id="RHEA-COMP:10700"/>
        <dbReference type="ChEBI" id="CHEBI:15377"/>
        <dbReference type="ChEBI" id="CHEBI:15378"/>
        <dbReference type="ChEBI" id="CHEBI:23808"/>
        <dbReference type="ChEBI" id="CHEBI:29950"/>
        <dbReference type="ChEBI" id="CHEBI:50058"/>
        <dbReference type="ChEBI" id="CHEBI:57856"/>
        <dbReference type="ChEBI" id="CHEBI:57925"/>
        <dbReference type="ChEBI" id="CHEBI:59789"/>
        <dbReference type="ChEBI" id="CHEBI:183640"/>
        <dbReference type="EC" id="2.1.1.137"/>
    </reaction>
</comment>
<dbReference type="GO" id="GO:0030791">
    <property type="term" value="F:arsenite methyltransferase activity"/>
    <property type="evidence" value="ECO:0007669"/>
    <property type="project" value="UniProtKB-EC"/>
</dbReference>
<dbReference type="NCBIfam" id="NF008823">
    <property type="entry name" value="PRK11873.1"/>
    <property type="match status" value="1"/>
</dbReference>
<evidence type="ECO:0000256" key="3">
    <source>
        <dbReference type="ARBA" id="ARBA00034487"/>
    </source>
</evidence>
<dbReference type="PANTHER" id="PTHR43675:SF8">
    <property type="entry name" value="ARSENITE METHYLTRANSFERASE"/>
    <property type="match status" value="1"/>
</dbReference>
<evidence type="ECO:0000313" key="10">
    <source>
        <dbReference type="EMBL" id="OQA54945.1"/>
    </source>
</evidence>
<dbReference type="GO" id="GO:0032259">
    <property type="term" value="P:methylation"/>
    <property type="evidence" value="ECO:0007669"/>
    <property type="project" value="UniProtKB-KW"/>
</dbReference>
<dbReference type="SUPFAM" id="SSF53335">
    <property type="entry name" value="S-adenosyl-L-methionine-dependent methyltransferases"/>
    <property type="match status" value="1"/>
</dbReference>
<dbReference type="Pfam" id="PF13847">
    <property type="entry name" value="Methyltransf_31"/>
    <property type="match status" value="1"/>
</dbReference>
<evidence type="ECO:0000256" key="7">
    <source>
        <dbReference type="ARBA" id="ARBA00047943"/>
    </source>
</evidence>
<reference evidence="10" key="1">
    <citation type="submission" date="2017-02" db="EMBL/GenBank/DDBJ databases">
        <title>Delving into the versatile metabolic prowess of the omnipresent phylum Bacteroidetes.</title>
        <authorList>
            <person name="Nobu M.K."/>
            <person name="Mei R."/>
            <person name="Narihiro T."/>
            <person name="Kuroda K."/>
            <person name="Liu W.-T."/>
        </authorList>
    </citation>
    <scope>NUCLEOTIDE SEQUENCE</scope>
    <source>
        <strain evidence="10">ADurb.Bin276</strain>
    </source>
</reference>
<sequence length="280" mass="30115">MNNQKNSSDNYDLREIVRKAYGEVAQQDKSCCGSSCCGNTSAEFVATNLGYQQEELSILPDGANMGLSCGNPVAIALLQPGEVVLDLGAGGGFDVFISAKKVGSAGRVIGVDMTPDMVDKARRNTLSFKALSGLDNVEFRLGEIEHLPIADESIDVVISNCVINLSPDKAQVWREIARVLKPGGRVSVSDLALLKPLPEAVRESVRALVGCIAGAVLIEETREMIHSAGLFIVDCKMNSDFIDQMSTWSDPLYVEISKHLPPETKPGDYVTSLNVTAKKL</sequence>
<evidence type="ECO:0000259" key="9">
    <source>
        <dbReference type="Pfam" id="PF13847"/>
    </source>
</evidence>
<organism evidence="10">
    <name type="scientific">Candidatus Atribacter allofermentans</name>
    <dbReference type="NCBI Taxonomy" id="1852833"/>
    <lineage>
        <taxon>Bacteria</taxon>
        <taxon>Pseudomonadati</taxon>
        <taxon>Atribacterota</taxon>
        <taxon>Atribacteria</taxon>
        <taxon>Atribacterales</taxon>
        <taxon>Atribacteraceae</taxon>
        <taxon>Atribacter</taxon>
    </lineage>
</organism>
<comment type="caution">
    <text evidence="10">The sequence shown here is derived from an EMBL/GenBank/DDBJ whole genome shotgun (WGS) entry which is preliminary data.</text>
</comment>
<comment type="similarity">
    <text evidence="3">Belongs to the methyltransferase superfamily. Arsenite methyltransferase family.</text>
</comment>
<evidence type="ECO:0000256" key="6">
    <source>
        <dbReference type="ARBA" id="ARBA00047941"/>
    </source>
</evidence>